<dbReference type="AlphaFoldDB" id="A0A1F6TGV0"/>
<evidence type="ECO:0000259" key="2">
    <source>
        <dbReference type="Pfam" id="PF17131"/>
    </source>
</evidence>
<reference evidence="3 4" key="1">
    <citation type="journal article" date="2016" name="Nat. Commun.">
        <title>Thousands of microbial genomes shed light on interconnected biogeochemical processes in an aquifer system.</title>
        <authorList>
            <person name="Anantharaman K."/>
            <person name="Brown C.T."/>
            <person name="Hug L.A."/>
            <person name="Sharon I."/>
            <person name="Castelle C.J."/>
            <person name="Probst A.J."/>
            <person name="Thomas B.C."/>
            <person name="Singh A."/>
            <person name="Wilkins M.J."/>
            <person name="Karaoz U."/>
            <person name="Brodie E.L."/>
            <person name="Williams K.H."/>
            <person name="Hubbard S.S."/>
            <person name="Banfield J.F."/>
        </authorList>
    </citation>
    <scope>NUCLEOTIDE SEQUENCE [LARGE SCALE GENOMIC DNA]</scope>
</reference>
<keyword evidence="1" id="KW-0732">Signal</keyword>
<sequence>MKLVRARVLVACALLFAAGAGAAEPTGRELVAHVERLLWGKTNQGLAEMTVVTPRWTRTLELRFWMERPKQTFIRILAPPKEAGIGSLRIKAEMWNYLPAVERTIKIPPSMMLQPWMGSDMTNDDLVKESSVVEDYTHTLVGTEDVGGAKAYRVESIPKPEAAVVWGKLVYRIRVTDRMPLAQEYYDERGALIKAMRFTDVRRLGGREIPTRWEMQPVKKPQNRTVFVLKEIAFDAPVDAEIFTLRNLQKVK</sequence>
<dbReference type="CDD" id="cd16329">
    <property type="entry name" value="LolA_like"/>
    <property type="match status" value="1"/>
</dbReference>
<dbReference type="Gene3D" id="2.50.20.10">
    <property type="entry name" value="Lipoprotein localisation LolA/LolB/LppX"/>
    <property type="match status" value="1"/>
</dbReference>
<keyword evidence="3" id="KW-0449">Lipoprotein</keyword>
<name>A0A1F6TGV0_9PROT</name>
<protein>
    <submittedName>
        <fullName evidence="3">Outer membrane lipoprotein-sorting protein</fullName>
    </submittedName>
</protein>
<feature type="domain" description="Uncharacterized protein TP-0789" evidence="2">
    <location>
        <begin position="70"/>
        <end position="250"/>
    </location>
</feature>
<evidence type="ECO:0000313" key="3">
    <source>
        <dbReference type="EMBL" id="OGI44306.1"/>
    </source>
</evidence>
<dbReference type="InterPro" id="IPR033399">
    <property type="entry name" value="TP_0789-like"/>
</dbReference>
<comment type="caution">
    <text evidence="3">The sequence shown here is derived from an EMBL/GenBank/DDBJ whole genome shotgun (WGS) entry which is preliminary data.</text>
</comment>
<organism evidence="3 4">
    <name type="scientific">Candidatus Muproteobacteria bacterium RBG_16_65_31</name>
    <dbReference type="NCBI Taxonomy" id="1817759"/>
    <lineage>
        <taxon>Bacteria</taxon>
        <taxon>Pseudomonadati</taxon>
        <taxon>Pseudomonadota</taxon>
        <taxon>Candidatus Muproteobacteria</taxon>
    </lineage>
</organism>
<dbReference type="Pfam" id="PF17131">
    <property type="entry name" value="LolA_like"/>
    <property type="match status" value="1"/>
</dbReference>
<dbReference type="EMBL" id="MFST01000055">
    <property type="protein sequence ID" value="OGI44306.1"/>
    <property type="molecule type" value="Genomic_DNA"/>
</dbReference>
<accession>A0A1F6TGV0</accession>
<evidence type="ECO:0000313" key="4">
    <source>
        <dbReference type="Proteomes" id="UP000179344"/>
    </source>
</evidence>
<feature type="signal peptide" evidence="1">
    <location>
        <begin position="1"/>
        <end position="22"/>
    </location>
</feature>
<evidence type="ECO:0000256" key="1">
    <source>
        <dbReference type="SAM" id="SignalP"/>
    </source>
</evidence>
<dbReference type="Proteomes" id="UP000179344">
    <property type="component" value="Unassembled WGS sequence"/>
</dbReference>
<feature type="chain" id="PRO_5009225514" evidence="1">
    <location>
        <begin position="23"/>
        <end position="252"/>
    </location>
</feature>
<proteinExistence type="predicted"/>
<gene>
    <name evidence="3" type="ORF">A2V92_06385</name>
</gene>